<evidence type="ECO:0000256" key="1">
    <source>
        <dbReference type="ARBA" id="ARBA00001917"/>
    </source>
</evidence>
<evidence type="ECO:0000256" key="6">
    <source>
        <dbReference type="ARBA" id="ARBA00023002"/>
    </source>
</evidence>
<evidence type="ECO:0000256" key="4">
    <source>
        <dbReference type="ARBA" id="ARBA00022643"/>
    </source>
</evidence>
<dbReference type="PIRSF" id="PIRSF000232">
    <property type="entry name" value="YdjA"/>
    <property type="match status" value="1"/>
</dbReference>
<dbReference type="EC" id="1.-.-.-" evidence="8"/>
<keyword evidence="7 8" id="KW-0520">NAD</keyword>
<dbReference type="InterPro" id="IPR026021">
    <property type="entry name" value="YdjA-like"/>
</dbReference>
<keyword evidence="3 8" id="KW-0285">Flavoprotein</keyword>
<keyword evidence="5 8" id="KW-0521">NADP</keyword>
<keyword evidence="11" id="KW-1185">Reference proteome</keyword>
<comment type="caution">
    <text evidence="10">The sequence shown here is derived from an EMBL/GenBank/DDBJ whole genome shotgun (WGS) entry which is preliminary data.</text>
</comment>
<evidence type="ECO:0000256" key="8">
    <source>
        <dbReference type="PIRNR" id="PIRNR000232"/>
    </source>
</evidence>
<dbReference type="SUPFAM" id="SSF55469">
    <property type="entry name" value="FMN-dependent nitroreductase-like"/>
    <property type="match status" value="1"/>
</dbReference>
<evidence type="ECO:0000256" key="3">
    <source>
        <dbReference type="ARBA" id="ARBA00022630"/>
    </source>
</evidence>
<evidence type="ECO:0000256" key="5">
    <source>
        <dbReference type="ARBA" id="ARBA00022857"/>
    </source>
</evidence>
<dbReference type="Gene3D" id="3.40.109.10">
    <property type="entry name" value="NADH Oxidase"/>
    <property type="match status" value="1"/>
</dbReference>
<evidence type="ECO:0000256" key="2">
    <source>
        <dbReference type="ARBA" id="ARBA00007118"/>
    </source>
</evidence>
<sequence>MNVREAIESRRSIKKFNGQPVTKEQVVEIVQAGTWAPNHGTREPWRLVGAAGGKMDRIVDAIKEVAFPKWREMSGEELDVALAKFRLPGAVLFVVVPEDARQKERLEDFGAVSAMIQNMQLAAWEMGIGSCWKTPPFIDHPKFRSTLGIKPGERIISMLQLGHFDEAPKAKERKPAEEIVTFFE</sequence>
<comment type="similarity">
    <text evidence="2 8">Belongs to the nitroreductase family.</text>
</comment>
<evidence type="ECO:0000313" key="11">
    <source>
        <dbReference type="Proteomes" id="UP001595733"/>
    </source>
</evidence>
<dbReference type="PANTHER" id="PTHR43821:SF1">
    <property type="entry name" value="NAD(P)H NITROREDUCTASE YDJA-RELATED"/>
    <property type="match status" value="1"/>
</dbReference>
<reference evidence="11" key="1">
    <citation type="journal article" date="2019" name="Int. J. Syst. Evol. Microbiol.">
        <title>The Global Catalogue of Microorganisms (GCM) 10K type strain sequencing project: providing services to taxonomists for standard genome sequencing and annotation.</title>
        <authorList>
            <consortium name="The Broad Institute Genomics Platform"/>
            <consortium name="The Broad Institute Genome Sequencing Center for Infectious Disease"/>
            <person name="Wu L."/>
            <person name="Ma J."/>
        </authorList>
    </citation>
    <scope>NUCLEOTIDE SEQUENCE [LARGE SCALE GENOMIC DNA]</scope>
    <source>
        <strain evidence="11">CCUG 50353</strain>
    </source>
</reference>
<keyword evidence="6 8" id="KW-0560">Oxidoreductase</keyword>
<gene>
    <name evidence="10" type="ORF">ACFO0S_03070</name>
</gene>
<dbReference type="InterPro" id="IPR029479">
    <property type="entry name" value="Nitroreductase"/>
</dbReference>
<accession>A0ABV8UU68</accession>
<evidence type="ECO:0000256" key="7">
    <source>
        <dbReference type="ARBA" id="ARBA00023027"/>
    </source>
</evidence>
<evidence type="ECO:0000259" key="9">
    <source>
        <dbReference type="Pfam" id="PF00881"/>
    </source>
</evidence>
<keyword evidence="4 8" id="KW-0288">FMN</keyword>
<proteinExistence type="inferred from homology"/>
<dbReference type="Proteomes" id="UP001595733">
    <property type="component" value="Unassembled WGS sequence"/>
</dbReference>
<feature type="domain" description="Nitroreductase" evidence="9">
    <location>
        <begin position="7"/>
        <end position="163"/>
    </location>
</feature>
<name>A0ABV8UU68_9BACL</name>
<protein>
    <recommendedName>
        <fullName evidence="8">Putative NAD(P)H nitroreductase</fullName>
        <ecNumber evidence="8">1.-.-.-</ecNumber>
    </recommendedName>
</protein>
<dbReference type="PANTHER" id="PTHR43821">
    <property type="entry name" value="NAD(P)H NITROREDUCTASE YDJA-RELATED"/>
    <property type="match status" value="1"/>
</dbReference>
<dbReference type="RefSeq" id="WP_378140055.1">
    <property type="nucleotide sequence ID" value="NZ_JBHSEF010000009.1"/>
</dbReference>
<dbReference type="InterPro" id="IPR000415">
    <property type="entry name" value="Nitroreductase-like"/>
</dbReference>
<dbReference type="Pfam" id="PF00881">
    <property type="entry name" value="Nitroreductase"/>
    <property type="match status" value="1"/>
</dbReference>
<organism evidence="10 11">
    <name type="scientific">Chryseomicrobium palamuruense</name>
    <dbReference type="NCBI Taxonomy" id="682973"/>
    <lineage>
        <taxon>Bacteria</taxon>
        <taxon>Bacillati</taxon>
        <taxon>Bacillota</taxon>
        <taxon>Bacilli</taxon>
        <taxon>Bacillales</taxon>
        <taxon>Caryophanaceae</taxon>
        <taxon>Chryseomicrobium</taxon>
    </lineage>
</organism>
<dbReference type="CDD" id="cd02135">
    <property type="entry name" value="YdjA-like"/>
    <property type="match status" value="1"/>
</dbReference>
<comment type="cofactor">
    <cofactor evidence="1 8">
        <name>FMN</name>
        <dbReference type="ChEBI" id="CHEBI:58210"/>
    </cofactor>
</comment>
<evidence type="ECO:0000313" key="10">
    <source>
        <dbReference type="EMBL" id="MFC4354049.1"/>
    </source>
</evidence>
<dbReference type="EMBL" id="JBHSEF010000009">
    <property type="protein sequence ID" value="MFC4354049.1"/>
    <property type="molecule type" value="Genomic_DNA"/>
</dbReference>
<dbReference type="InterPro" id="IPR052530">
    <property type="entry name" value="NAD(P)H_nitroreductase"/>
</dbReference>